<feature type="compositionally biased region" description="Polar residues" evidence="6">
    <location>
        <begin position="44"/>
        <end position="57"/>
    </location>
</feature>
<evidence type="ECO:0000256" key="5">
    <source>
        <dbReference type="ARBA" id="ARBA00023136"/>
    </source>
</evidence>
<feature type="domain" description="Phage shock protein PspC N-terminal" evidence="8">
    <location>
        <begin position="72"/>
        <end position="127"/>
    </location>
</feature>
<feature type="transmembrane region" description="Helical" evidence="7">
    <location>
        <begin position="101"/>
        <end position="124"/>
    </location>
</feature>
<dbReference type="PANTHER" id="PTHR33885">
    <property type="entry name" value="PHAGE SHOCK PROTEIN C"/>
    <property type="match status" value="1"/>
</dbReference>
<comment type="subcellular location">
    <subcellularLocation>
        <location evidence="1">Cell membrane</location>
        <topology evidence="1">Single-pass membrane protein</topology>
    </subcellularLocation>
</comment>
<feature type="domain" description="Cell wall-active antibiotics response LiaF-like C-terminal" evidence="9">
    <location>
        <begin position="399"/>
        <end position="492"/>
    </location>
</feature>
<feature type="region of interest" description="Disordered" evidence="6">
    <location>
        <begin position="1"/>
        <end position="65"/>
    </location>
</feature>
<evidence type="ECO:0000256" key="1">
    <source>
        <dbReference type="ARBA" id="ARBA00004162"/>
    </source>
</evidence>
<dbReference type="PANTHER" id="PTHR33885:SF3">
    <property type="entry name" value="PHAGE SHOCK PROTEIN C"/>
    <property type="match status" value="1"/>
</dbReference>
<feature type="compositionally biased region" description="Low complexity" evidence="6">
    <location>
        <begin position="239"/>
        <end position="257"/>
    </location>
</feature>
<protein>
    <submittedName>
        <fullName evidence="10">Phage shock protein PspC (Stress-responsive transcriptional regulator)</fullName>
    </submittedName>
</protein>
<organism evidence="10 11">
    <name type="scientific">Mumia flava</name>
    <dbReference type="NCBI Taxonomy" id="1348852"/>
    <lineage>
        <taxon>Bacteria</taxon>
        <taxon>Bacillati</taxon>
        <taxon>Actinomycetota</taxon>
        <taxon>Actinomycetes</taxon>
        <taxon>Propionibacteriales</taxon>
        <taxon>Nocardioidaceae</taxon>
        <taxon>Mumia</taxon>
    </lineage>
</organism>
<keyword evidence="5 7" id="KW-0472">Membrane</keyword>
<dbReference type="Proteomes" id="UP000230842">
    <property type="component" value="Unassembled WGS sequence"/>
</dbReference>
<keyword evidence="4 7" id="KW-1133">Transmembrane helix</keyword>
<feature type="transmembrane region" description="Helical" evidence="7">
    <location>
        <begin position="333"/>
        <end position="352"/>
    </location>
</feature>
<evidence type="ECO:0000256" key="4">
    <source>
        <dbReference type="ARBA" id="ARBA00022989"/>
    </source>
</evidence>
<feature type="transmembrane region" description="Helical" evidence="7">
    <location>
        <begin position="170"/>
        <end position="188"/>
    </location>
</feature>
<feature type="transmembrane region" description="Helical" evidence="7">
    <location>
        <begin position="359"/>
        <end position="379"/>
    </location>
</feature>
<name>A0A2M9BKF9_9ACTN</name>
<feature type="region of interest" description="Disordered" evidence="6">
    <location>
        <begin position="194"/>
        <end position="303"/>
    </location>
</feature>
<sequence length="495" mass="50079">MVRAALRGHDGSMNDSSAAPGGPPTPESGTPASGGSTDGPADGTQPSSDGRTDQTPPAGSAQIDGAIGSVTRLHRSDPRMVAGVSQGIGRWLGIDPVIPRILFAVLTVLGIGGAIAYGAAWVLLPDERTGESLAKRWFNLGDSEPQVRLVGLGVAAVIALSWTWGPGWGWSFDWLWLVAVLVLVWIVIRSAGSRSSQTPTQPPAPGTPPYGAGGAYGPAAAPPYGERAVTPPYGPPYDSATGSATGAASYGTAQAASVTTPAGPSGTDAPVPPGPPAPPVPPTPSVPPTPPPPKPRNPRHDSGTLTLATLSLAAIACGVAAIGWSANDGFEPSVLPAIVTGVIALGMLVGTVYGNARPLILPAILAVGVLGATAAVPTFDAGSVREAPVVASQLDDRYELGIGETVLDLRDIADLESLDGRTLEVDQGIGHIRILLPDDLDVDANADVRLGHAAVLGTETGGPDLEVHRTTGTTDAPDLTLDLSLTLGSVEVIQP</sequence>
<dbReference type="Pfam" id="PF04024">
    <property type="entry name" value="PspC"/>
    <property type="match status" value="1"/>
</dbReference>
<keyword evidence="2" id="KW-1003">Cell membrane</keyword>
<accession>A0A2M9BKF9</accession>
<evidence type="ECO:0000313" key="10">
    <source>
        <dbReference type="EMBL" id="PJJ58421.1"/>
    </source>
</evidence>
<keyword evidence="3 7" id="KW-0812">Transmembrane</keyword>
<dbReference type="EMBL" id="PGEZ01000001">
    <property type="protein sequence ID" value="PJJ58421.1"/>
    <property type="molecule type" value="Genomic_DNA"/>
</dbReference>
<gene>
    <name evidence="10" type="ORF">CLV56_2672</name>
</gene>
<evidence type="ECO:0000256" key="7">
    <source>
        <dbReference type="SAM" id="Phobius"/>
    </source>
</evidence>
<dbReference type="InterPro" id="IPR007168">
    <property type="entry name" value="Phageshock_PspC_N"/>
</dbReference>
<evidence type="ECO:0000256" key="2">
    <source>
        <dbReference type="ARBA" id="ARBA00022475"/>
    </source>
</evidence>
<comment type="caution">
    <text evidence="10">The sequence shown here is derived from an EMBL/GenBank/DDBJ whole genome shotgun (WGS) entry which is preliminary data.</text>
</comment>
<evidence type="ECO:0000313" key="11">
    <source>
        <dbReference type="Proteomes" id="UP000230842"/>
    </source>
</evidence>
<evidence type="ECO:0000256" key="6">
    <source>
        <dbReference type="SAM" id="MobiDB-lite"/>
    </source>
</evidence>
<evidence type="ECO:0000259" key="8">
    <source>
        <dbReference type="Pfam" id="PF04024"/>
    </source>
</evidence>
<dbReference type="Pfam" id="PF09922">
    <property type="entry name" value="LiaF-like_C"/>
    <property type="match status" value="1"/>
</dbReference>
<feature type="compositionally biased region" description="Pro residues" evidence="6">
    <location>
        <begin position="270"/>
        <end position="295"/>
    </location>
</feature>
<reference evidence="10 11" key="1">
    <citation type="submission" date="2017-11" db="EMBL/GenBank/DDBJ databases">
        <title>Genomic Encyclopedia of Archaeal and Bacterial Type Strains, Phase II (KMG-II): From Individual Species to Whole Genera.</title>
        <authorList>
            <person name="Goeker M."/>
        </authorList>
    </citation>
    <scope>NUCLEOTIDE SEQUENCE [LARGE SCALE GENOMIC DNA]</scope>
    <source>
        <strain evidence="10 11">DSM 27763</strain>
    </source>
</reference>
<keyword evidence="11" id="KW-1185">Reference proteome</keyword>
<dbReference type="AlphaFoldDB" id="A0A2M9BKF9"/>
<dbReference type="InterPro" id="IPR024425">
    <property type="entry name" value="LiaF-like_C"/>
</dbReference>
<feature type="transmembrane region" description="Helical" evidence="7">
    <location>
        <begin position="304"/>
        <end position="327"/>
    </location>
</feature>
<evidence type="ECO:0000256" key="3">
    <source>
        <dbReference type="ARBA" id="ARBA00022692"/>
    </source>
</evidence>
<evidence type="ECO:0000259" key="9">
    <source>
        <dbReference type="Pfam" id="PF09922"/>
    </source>
</evidence>
<proteinExistence type="predicted"/>
<dbReference type="InterPro" id="IPR052027">
    <property type="entry name" value="PspC"/>
</dbReference>
<dbReference type="GO" id="GO:0005886">
    <property type="term" value="C:plasma membrane"/>
    <property type="evidence" value="ECO:0007669"/>
    <property type="project" value="UniProtKB-SubCell"/>
</dbReference>